<proteinExistence type="predicted"/>
<evidence type="ECO:0000313" key="1">
    <source>
        <dbReference type="EMBL" id="KAF1833540.1"/>
    </source>
</evidence>
<accession>A0A6A5KB66</accession>
<dbReference type="EMBL" id="ML975317">
    <property type="protein sequence ID" value="KAF1833540.1"/>
    <property type="molecule type" value="Genomic_DNA"/>
</dbReference>
<dbReference type="AlphaFoldDB" id="A0A6A5KB66"/>
<reference evidence="1" key="1">
    <citation type="submission" date="2020-01" db="EMBL/GenBank/DDBJ databases">
        <authorList>
            <consortium name="DOE Joint Genome Institute"/>
            <person name="Haridas S."/>
            <person name="Albert R."/>
            <person name="Binder M."/>
            <person name="Bloem J."/>
            <person name="Labutti K."/>
            <person name="Salamov A."/>
            <person name="Andreopoulos B."/>
            <person name="Baker S.E."/>
            <person name="Barry K."/>
            <person name="Bills G."/>
            <person name="Bluhm B.H."/>
            <person name="Cannon C."/>
            <person name="Castanera R."/>
            <person name="Culley D.E."/>
            <person name="Daum C."/>
            <person name="Ezra D."/>
            <person name="Gonzalez J.B."/>
            <person name="Henrissat B."/>
            <person name="Kuo A."/>
            <person name="Liang C."/>
            <person name="Lipzen A."/>
            <person name="Lutzoni F."/>
            <person name="Magnuson J."/>
            <person name="Mondo S."/>
            <person name="Nolan M."/>
            <person name="Ohm R."/>
            <person name="Pangilinan J."/>
            <person name="Park H.-J."/>
            <person name="Ramirez L."/>
            <person name="Alfaro M."/>
            <person name="Sun H."/>
            <person name="Tritt A."/>
            <person name="Yoshinaga Y."/>
            <person name="Zwiers L.-H."/>
            <person name="Turgeon B.G."/>
            <person name="Goodwin S.B."/>
            <person name="Spatafora J.W."/>
            <person name="Crous P.W."/>
            <person name="Grigoriev I.V."/>
        </authorList>
    </citation>
    <scope>NUCLEOTIDE SEQUENCE</scope>
    <source>
        <strain evidence="1">P77</strain>
    </source>
</reference>
<keyword evidence="2" id="KW-1185">Reference proteome</keyword>
<organism evidence="1 2">
    <name type="scientific">Decorospora gaudefroyi</name>
    <dbReference type="NCBI Taxonomy" id="184978"/>
    <lineage>
        <taxon>Eukaryota</taxon>
        <taxon>Fungi</taxon>
        <taxon>Dikarya</taxon>
        <taxon>Ascomycota</taxon>
        <taxon>Pezizomycotina</taxon>
        <taxon>Dothideomycetes</taxon>
        <taxon>Pleosporomycetidae</taxon>
        <taxon>Pleosporales</taxon>
        <taxon>Pleosporineae</taxon>
        <taxon>Pleosporaceae</taxon>
        <taxon>Decorospora</taxon>
    </lineage>
</organism>
<gene>
    <name evidence="1" type="ORF">BDW02DRAFT_378665</name>
</gene>
<sequence>MISQSETRHTACVPRCVFRGHQFVLFPSFSSRLFASSSRYKSPASSGRSGEPSLTTAISTPRRTSIVIPYIPPVLVWLLSQSQNVAPETLSIFL</sequence>
<dbReference type="Proteomes" id="UP000800040">
    <property type="component" value="Unassembled WGS sequence"/>
</dbReference>
<evidence type="ECO:0000313" key="2">
    <source>
        <dbReference type="Proteomes" id="UP000800040"/>
    </source>
</evidence>
<protein>
    <submittedName>
        <fullName evidence="1">Uncharacterized protein</fullName>
    </submittedName>
</protein>
<name>A0A6A5KB66_9PLEO</name>